<dbReference type="GO" id="GO:0030527">
    <property type="term" value="F:structural constituent of chromatin"/>
    <property type="evidence" value="ECO:0007669"/>
    <property type="project" value="InterPro"/>
</dbReference>
<evidence type="ECO:0000256" key="4">
    <source>
        <dbReference type="ARBA" id="ARBA00006564"/>
    </source>
</evidence>
<dbReference type="Gene3D" id="1.10.20.10">
    <property type="entry name" value="Histone, subunit A"/>
    <property type="match status" value="1"/>
</dbReference>
<dbReference type="OrthoDB" id="3919494at2759"/>
<feature type="compositionally biased region" description="Low complexity" evidence="11">
    <location>
        <begin position="18"/>
        <end position="32"/>
    </location>
</feature>
<evidence type="ECO:0000256" key="6">
    <source>
        <dbReference type="ARBA" id="ARBA00022454"/>
    </source>
</evidence>
<keyword evidence="6 10" id="KW-0158">Chromosome</keyword>
<sequence length="143" mass="15723">MVNERPQQFGGTARFGVARAIPSSSAPRSSAPGSGGKDGRGLGKGKTIGMKRHKKVLRDNIHSVTKGDIRRLARRGGVKRISAMIYDDARAALKRRLEIILKDFVAVVEYSGRRTVTVRDVIFTLNRLGRPIYGFDPSFTGVR</sequence>
<dbReference type="AlphaFoldDB" id="A0A9P4R4B3"/>
<dbReference type="PRINTS" id="PR00623">
    <property type="entry name" value="HISTONEH4"/>
</dbReference>
<dbReference type="GO" id="GO:0003677">
    <property type="term" value="F:DNA binding"/>
    <property type="evidence" value="ECO:0007669"/>
    <property type="project" value="UniProtKB-KW"/>
</dbReference>
<accession>A0A9P4R4B3</accession>
<dbReference type="InterPro" id="IPR001951">
    <property type="entry name" value="Histone_H4"/>
</dbReference>
<reference evidence="12" key="1">
    <citation type="journal article" date="2020" name="Stud. Mycol.">
        <title>101 Dothideomycetes genomes: a test case for predicting lifestyles and emergence of pathogens.</title>
        <authorList>
            <person name="Haridas S."/>
            <person name="Albert R."/>
            <person name="Binder M."/>
            <person name="Bloem J."/>
            <person name="Labutti K."/>
            <person name="Salamov A."/>
            <person name="Andreopoulos B."/>
            <person name="Baker S."/>
            <person name="Barry K."/>
            <person name="Bills G."/>
            <person name="Bluhm B."/>
            <person name="Cannon C."/>
            <person name="Castanera R."/>
            <person name="Culley D."/>
            <person name="Daum C."/>
            <person name="Ezra D."/>
            <person name="Gonzalez J."/>
            <person name="Henrissat B."/>
            <person name="Kuo A."/>
            <person name="Liang C."/>
            <person name="Lipzen A."/>
            <person name="Lutzoni F."/>
            <person name="Magnuson J."/>
            <person name="Mondo S."/>
            <person name="Nolan M."/>
            <person name="Ohm R."/>
            <person name="Pangilinan J."/>
            <person name="Park H.-J."/>
            <person name="Ramirez L."/>
            <person name="Alfaro M."/>
            <person name="Sun H."/>
            <person name="Tritt A."/>
            <person name="Yoshinaga Y."/>
            <person name="Zwiers L.-H."/>
            <person name="Turgeon B."/>
            <person name="Goodwin S."/>
            <person name="Spatafora J."/>
            <person name="Crous P."/>
            <person name="Grigoriev I."/>
        </authorList>
    </citation>
    <scope>NUCLEOTIDE SEQUENCE</scope>
    <source>
        <strain evidence="12">CBS 125425</strain>
    </source>
</reference>
<dbReference type="CDD" id="cd22912">
    <property type="entry name" value="HFD_H4"/>
    <property type="match status" value="1"/>
</dbReference>
<gene>
    <name evidence="12" type="ORF">EJ04DRAFT_458532</name>
</gene>
<dbReference type="SUPFAM" id="SSF47113">
    <property type="entry name" value="Histone-fold"/>
    <property type="match status" value="1"/>
</dbReference>
<dbReference type="InterPro" id="IPR009072">
    <property type="entry name" value="Histone-fold"/>
</dbReference>
<feature type="compositionally biased region" description="Polar residues" evidence="11">
    <location>
        <begin position="1"/>
        <end position="10"/>
    </location>
</feature>
<evidence type="ECO:0000313" key="12">
    <source>
        <dbReference type="EMBL" id="KAF2739068.1"/>
    </source>
</evidence>
<comment type="function">
    <text evidence="1 10">Core component of nucleosome. Nucleosomes wrap and compact DNA into chromatin, limiting DNA accessibility to the cellular machineries which require DNA as a template. Histones thereby play a central role in transcription regulation, DNA repair, DNA replication and chromosomal stability. DNA accessibility is regulated via a complex set of post-translational modifications of histones, also called histone code, and nucleosome remodeling.</text>
</comment>
<name>A0A9P4R4B3_9PLEO</name>
<comment type="caution">
    <text evidence="12">The sequence shown here is derived from an EMBL/GenBank/DDBJ whole genome shotgun (WGS) entry which is preliminary data.</text>
</comment>
<dbReference type="Proteomes" id="UP000799444">
    <property type="component" value="Unassembled WGS sequence"/>
</dbReference>
<dbReference type="GO" id="GO:0005634">
    <property type="term" value="C:nucleus"/>
    <property type="evidence" value="ECO:0007669"/>
    <property type="project" value="UniProtKB-SubCell"/>
</dbReference>
<dbReference type="FunFam" id="1.10.20.10:FF:000012">
    <property type="entry name" value="Histone H4"/>
    <property type="match status" value="1"/>
</dbReference>
<organism evidence="12 13">
    <name type="scientific">Polyplosphaeria fusca</name>
    <dbReference type="NCBI Taxonomy" id="682080"/>
    <lineage>
        <taxon>Eukaryota</taxon>
        <taxon>Fungi</taxon>
        <taxon>Dikarya</taxon>
        <taxon>Ascomycota</taxon>
        <taxon>Pezizomycotina</taxon>
        <taxon>Dothideomycetes</taxon>
        <taxon>Pleosporomycetidae</taxon>
        <taxon>Pleosporales</taxon>
        <taxon>Tetraplosphaeriaceae</taxon>
        <taxon>Polyplosphaeria</taxon>
    </lineage>
</organism>
<evidence type="ECO:0000256" key="9">
    <source>
        <dbReference type="ARBA" id="ARBA00023269"/>
    </source>
</evidence>
<comment type="subcellular location">
    <subcellularLocation>
        <location evidence="3">Chromosome</location>
    </subcellularLocation>
    <subcellularLocation>
        <location evidence="2">Nucleus</location>
    </subcellularLocation>
</comment>
<protein>
    <recommendedName>
        <fullName evidence="10">Histone H4</fullName>
    </recommendedName>
</protein>
<evidence type="ECO:0000256" key="11">
    <source>
        <dbReference type="SAM" id="MobiDB-lite"/>
    </source>
</evidence>
<keyword evidence="9 10" id="KW-0544">Nucleosome core</keyword>
<comment type="subunit">
    <text evidence="5 10">The nucleosome is a histone octamer containing two molecules each of H2A, H2B, H3 and H4 assembled in one H3-H4 heterotetramer and two H2A-H2B heterodimers. The octamer wraps approximately 147 bp of DNA.</text>
</comment>
<dbReference type="PANTHER" id="PTHR10484">
    <property type="entry name" value="HISTONE H4"/>
    <property type="match status" value="1"/>
</dbReference>
<feature type="region of interest" description="Disordered" evidence="11">
    <location>
        <begin position="1"/>
        <end position="49"/>
    </location>
</feature>
<evidence type="ECO:0000256" key="7">
    <source>
        <dbReference type="ARBA" id="ARBA00023125"/>
    </source>
</evidence>
<evidence type="ECO:0000256" key="1">
    <source>
        <dbReference type="ARBA" id="ARBA00002001"/>
    </source>
</evidence>
<comment type="similarity">
    <text evidence="4 10">Belongs to the histone H4 family.</text>
</comment>
<evidence type="ECO:0000256" key="10">
    <source>
        <dbReference type="RuleBase" id="RU000528"/>
    </source>
</evidence>
<dbReference type="EMBL" id="ML996106">
    <property type="protein sequence ID" value="KAF2739068.1"/>
    <property type="molecule type" value="Genomic_DNA"/>
</dbReference>
<evidence type="ECO:0000256" key="5">
    <source>
        <dbReference type="ARBA" id="ARBA00011538"/>
    </source>
</evidence>
<keyword evidence="7 10" id="KW-0238">DNA-binding</keyword>
<keyword evidence="8 10" id="KW-0539">Nucleus</keyword>
<evidence type="ECO:0000256" key="3">
    <source>
        <dbReference type="ARBA" id="ARBA00004286"/>
    </source>
</evidence>
<dbReference type="GO" id="GO:0046982">
    <property type="term" value="F:protein heterodimerization activity"/>
    <property type="evidence" value="ECO:0007669"/>
    <property type="project" value="InterPro"/>
</dbReference>
<keyword evidence="13" id="KW-1185">Reference proteome</keyword>
<evidence type="ECO:0000256" key="2">
    <source>
        <dbReference type="ARBA" id="ARBA00004123"/>
    </source>
</evidence>
<evidence type="ECO:0000313" key="13">
    <source>
        <dbReference type="Proteomes" id="UP000799444"/>
    </source>
</evidence>
<evidence type="ECO:0000256" key="8">
    <source>
        <dbReference type="ARBA" id="ARBA00023242"/>
    </source>
</evidence>
<proteinExistence type="inferred from homology"/>
<dbReference type="GO" id="GO:0000786">
    <property type="term" value="C:nucleosome"/>
    <property type="evidence" value="ECO:0007669"/>
    <property type="project" value="UniProtKB-KW"/>
</dbReference>
<dbReference type="SMART" id="SM00417">
    <property type="entry name" value="H4"/>
    <property type="match status" value="1"/>
</dbReference>